<dbReference type="AlphaFoldDB" id="W4PYN1"/>
<dbReference type="OrthoDB" id="9762795at2"/>
<dbReference type="EMBL" id="BAUT01000005">
    <property type="protein sequence ID" value="GAE24911.1"/>
    <property type="molecule type" value="Genomic_DNA"/>
</dbReference>
<dbReference type="NCBIfam" id="TIGR02289">
    <property type="entry name" value="M3_not_pepF"/>
    <property type="match status" value="1"/>
</dbReference>
<dbReference type="GO" id="GO:0006518">
    <property type="term" value="P:peptide metabolic process"/>
    <property type="evidence" value="ECO:0007669"/>
    <property type="project" value="TreeGrafter"/>
</dbReference>
<evidence type="ECO:0000313" key="8">
    <source>
        <dbReference type="EMBL" id="GAE24911.1"/>
    </source>
</evidence>
<dbReference type="GO" id="GO:0046872">
    <property type="term" value="F:metal ion binding"/>
    <property type="evidence" value="ECO:0007669"/>
    <property type="project" value="UniProtKB-UniRule"/>
</dbReference>
<comment type="similarity">
    <text evidence="6">Belongs to the peptidase M3 family.</text>
</comment>
<name>W4PYN1_9BACI</name>
<dbReference type="Gene3D" id="1.10.1370.30">
    <property type="match status" value="1"/>
</dbReference>
<accession>W4PYN1</accession>
<dbReference type="PANTHER" id="PTHR11804:SF48">
    <property type="entry name" value="PUTATIVE-RELATED"/>
    <property type="match status" value="1"/>
</dbReference>
<comment type="cofactor">
    <cofactor evidence="6">
        <name>Zn(2+)</name>
        <dbReference type="ChEBI" id="CHEBI:29105"/>
    </cofactor>
    <text evidence="6">Binds 1 zinc ion.</text>
</comment>
<keyword evidence="9" id="KW-1185">Reference proteome</keyword>
<sequence length="563" mass="66532">MTKFYVETFDFKNPEKVEEIFEALLNEPIDTVENLEKWLKKQSELFDAMEEAMSGHYIDFQCQSDSKEAKDIFEHDQNVIDPIFKKYVSLFDEVFLTSKAIGQLDRDLYKQLIKRKQNAKEIFRLENIELEIQEDALATNYFEHTGGLTIEWEGEELTLSELSPFIQSPNRHTREKALTLLNEAYISKENELQQIMNDLVALRHKKAHNTGLPNFRDYMFKKYERFDYTPEDCTVLAQSIRKYVKPLKEKLQKQHKLELGVDSYRPWDQQAVPKEQKPLQPFRTTEELIDKSKVILEHLDPRFAELLSTMNEQGMLDLKSRKGKSPGGFCSDLPVSQLSFIFMNASKTQDDMITMLHEMGHCIHNDLMREQPIGDYREVPMESAELASMSMELLTMDQWHLFYENEEDLIRAKKEQLKGIVDFLPKGMIIDQFQHWIYEHPDHTPAERDAKYKELLIEFDANVVDWNGYEKWQQASWLRVLHIFEVPFYYIEYVIAQLGAVQMYKQYKENPEKTLTNYKQALQLGSSKSLPEIYETAGIRFDFSEDMIRELMLFLEEELEQLN</sequence>
<feature type="domain" description="Peptidase M3A/M3B catalytic" evidence="7">
    <location>
        <begin position="166"/>
        <end position="552"/>
    </location>
</feature>
<keyword evidence="4 6" id="KW-0862">Zinc</keyword>
<dbReference type="InterPro" id="IPR045090">
    <property type="entry name" value="Pept_M3A_M3B"/>
</dbReference>
<proteinExistence type="inferred from homology"/>
<evidence type="ECO:0000259" key="7">
    <source>
        <dbReference type="Pfam" id="PF01432"/>
    </source>
</evidence>
<evidence type="ECO:0000256" key="1">
    <source>
        <dbReference type="ARBA" id="ARBA00022670"/>
    </source>
</evidence>
<dbReference type="RefSeq" id="WP_034742583.1">
    <property type="nucleotide sequence ID" value="NZ_BAUT01000005.1"/>
</dbReference>
<evidence type="ECO:0000256" key="2">
    <source>
        <dbReference type="ARBA" id="ARBA00022723"/>
    </source>
</evidence>
<dbReference type="Proteomes" id="UP000018890">
    <property type="component" value="Unassembled WGS sequence"/>
</dbReference>
<keyword evidence="2 6" id="KW-0479">Metal-binding</keyword>
<evidence type="ECO:0000256" key="6">
    <source>
        <dbReference type="RuleBase" id="RU003435"/>
    </source>
</evidence>
<evidence type="ECO:0000256" key="3">
    <source>
        <dbReference type="ARBA" id="ARBA00022801"/>
    </source>
</evidence>
<evidence type="ECO:0000313" key="9">
    <source>
        <dbReference type="Proteomes" id="UP000018890"/>
    </source>
</evidence>
<dbReference type="Pfam" id="PF01432">
    <property type="entry name" value="Peptidase_M3"/>
    <property type="match status" value="1"/>
</dbReference>
<protein>
    <submittedName>
        <fullName evidence="8">Oligoendopeptidase F</fullName>
    </submittedName>
</protein>
<gene>
    <name evidence="8" type="ORF">JCM9140_875</name>
</gene>
<keyword evidence="5 6" id="KW-0482">Metalloprotease</keyword>
<evidence type="ECO:0000256" key="5">
    <source>
        <dbReference type="ARBA" id="ARBA00023049"/>
    </source>
</evidence>
<dbReference type="PANTHER" id="PTHR11804">
    <property type="entry name" value="PROTEASE M3 THIMET OLIGOPEPTIDASE-RELATED"/>
    <property type="match status" value="1"/>
</dbReference>
<dbReference type="STRING" id="1236970.JCM9140_875"/>
<keyword evidence="3 6" id="KW-0378">Hydrolase</keyword>
<dbReference type="GO" id="GO:0006508">
    <property type="term" value="P:proteolysis"/>
    <property type="evidence" value="ECO:0007669"/>
    <property type="project" value="UniProtKB-KW"/>
</dbReference>
<comment type="caution">
    <text evidence="8">The sequence shown here is derived from an EMBL/GenBank/DDBJ whole genome shotgun (WGS) entry which is preliminary data.</text>
</comment>
<organism evidence="8 9">
    <name type="scientific">Halalkalibacter wakoensis JCM 9140</name>
    <dbReference type="NCBI Taxonomy" id="1236970"/>
    <lineage>
        <taxon>Bacteria</taxon>
        <taxon>Bacillati</taxon>
        <taxon>Bacillota</taxon>
        <taxon>Bacilli</taxon>
        <taxon>Bacillales</taxon>
        <taxon>Bacillaceae</taxon>
        <taxon>Halalkalibacter</taxon>
    </lineage>
</organism>
<keyword evidence="1 6" id="KW-0645">Protease</keyword>
<dbReference type="InterPro" id="IPR001567">
    <property type="entry name" value="Pept_M3A_M3B_dom"/>
</dbReference>
<evidence type="ECO:0000256" key="4">
    <source>
        <dbReference type="ARBA" id="ARBA00022833"/>
    </source>
</evidence>
<dbReference type="SUPFAM" id="SSF55486">
    <property type="entry name" value="Metalloproteases ('zincins'), catalytic domain"/>
    <property type="match status" value="1"/>
</dbReference>
<reference evidence="8" key="1">
    <citation type="journal article" date="2014" name="Genome Announc.">
        <title>Draft Genome Sequences of Three Alkaliphilic Bacillus Strains, Bacillus wakoensis JCM 9140T, Bacillus akibai JCM 9157T, and Bacillus hemicellulosilyticus JCM 9152T.</title>
        <authorList>
            <person name="Yuki M."/>
            <person name="Oshima K."/>
            <person name="Suda W."/>
            <person name="Oshida Y."/>
            <person name="Kitamura K."/>
            <person name="Iida T."/>
            <person name="Hattori M."/>
            <person name="Ohkuma M."/>
        </authorList>
    </citation>
    <scope>NUCLEOTIDE SEQUENCE [LARGE SCALE GENOMIC DNA]</scope>
    <source>
        <strain evidence="8">JCM 9140</strain>
    </source>
</reference>
<dbReference type="GO" id="GO:0004222">
    <property type="term" value="F:metalloendopeptidase activity"/>
    <property type="evidence" value="ECO:0007669"/>
    <property type="project" value="InterPro"/>
</dbReference>
<dbReference type="CDD" id="cd09606">
    <property type="entry name" value="M3B_PepF"/>
    <property type="match status" value="1"/>
</dbReference>
<dbReference type="InterPro" id="IPR011976">
    <property type="entry name" value="Pept_M3B_oligopep-rel"/>
</dbReference>